<keyword evidence="1" id="KW-0812">Transmembrane</keyword>
<reference evidence="2" key="1">
    <citation type="submission" date="2018-06" db="EMBL/GenBank/DDBJ databases">
        <authorList>
            <person name="Zhirakovskaya E."/>
        </authorList>
    </citation>
    <scope>NUCLEOTIDE SEQUENCE</scope>
</reference>
<dbReference type="EMBL" id="UOEI01000418">
    <property type="protein sequence ID" value="VAW05136.1"/>
    <property type="molecule type" value="Genomic_DNA"/>
</dbReference>
<evidence type="ECO:0008006" key="3">
    <source>
        <dbReference type="Google" id="ProtNLM"/>
    </source>
</evidence>
<dbReference type="AlphaFoldDB" id="A0A3B0TDU6"/>
<sequence length="163" mass="16672">MNGGLVLIVLVGVAMVVGVAGTLLPVLPGLWLIWLAGLVFGVFGGFEAVGWWALGLLTILAIAGTAAAFVVPGRRTSAIGISWWGQAIAAAASAVGFFLVPVVGAALGFILGIVVVSLLRTRSIKAAIADSWSTLKSMMLASGIQFGTGVVMVVVWVAWVIAR</sequence>
<feature type="transmembrane region" description="Helical" evidence="1">
    <location>
        <begin position="140"/>
        <end position="162"/>
    </location>
</feature>
<feature type="transmembrane region" description="Helical" evidence="1">
    <location>
        <begin position="28"/>
        <end position="46"/>
    </location>
</feature>
<name>A0A3B0TDU6_9ZZZZ</name>
<feature type="transmembrane region" description="Helical" evidence="1">
    <location>
        <begin position="91"/>
        <end position="119"/>
    </location>
</feature>
<proteinExistence type="predicted"/>
<dbReference type="PANTHER" id="PTHR39165:SF1">
    <property type="entry name" value="DUF456 DOMAIN-CONTAINING PROTEIN"/>
    <property type="match status" value="1"/>
</dbReference>
<dbReference type="InterPro" id="IPR007403">
    <property type="entry name" value="DUF456"/>
</dbReference>
<feature type="transmembrane region" description="Helical" evidence="1">
    <location>
        <begin position="51"/>
        <end position="71"/>
    </location>
</feature>
<accession>A0A3B0TDU6</accession>
<organism evidence="2">
    <name type="scientific">hydrothermal vent metagenome</name>
    <dbReference type="NCBI Taxonomy" id="652676"/>
    <lineage>
        <taxon>unclassified sequences</taxon>
        <taxon>metagenomes</taxon>
        <taxon>ecological metagenomes</taxon>
    </lineage>
</organism>
<evidence type="ECO:0000256" key="1">
    <source>
        <dbReference type="SAM" id="Phobius"/>
    </source>
</evidence>
<protein>
    <recommendedName>
        <fullName evidence="3">DUF456 domain-containing protein</fullName>
    </recommendedName>
</protein>
<evidence type="ECO:0000313" key="2">
    <source>
        <dbReference type="EMBL" id="VAW05136.1"/>
    </source>
</evidence>
<keyword evidence="1" id="KW-0472">Membrane</keyword>
<dbReference type="PANTHER" id="PTHR39165">
    <property type="entry name" value="IG HYPOTHETICAL 17883"/>
    <property type="match status" value="1"/>
</dbReference>
<gene>
    <name evidence="2" type="ORF">MNBD_ACTINO01-2456</name>
</gene>
<dbReference type="Pfam" id="PF04306">
    <property type="entry name" value="DUF456"/>
    <property type="match status" value="1"/>
</dbReference>
<keyword evidence="1" id="KW-1133">Transmembrane helix</keyword>